<dbReference type="STRING" id="1280946.HY29_00535"/>
<evidence type="ECO:0000313" key="6">
    <source>
        <dbReference type="Proteomes" id="UP000027037"/>
    </source>
</evidence>
<dbReference type="SUPFAM" id="SSF75516">
    <property type="entry name" value="Pheromone-binding domain of LuxR-like quorum-sensing transcription factors"/>
    <property type="match status" value="1"/>
</dbReference>
<dbReference type="PROSITE" id="PS50043">
    <property type="entry name" value="HTH_LUXR_2"/>
    <property type="match status" value="1"/>
</dbReference>
<dbReference type="GO" id="GO:0003677">
    <property type="term" value="F:DNA binding"/>
    <property type="evidence" value="ECO:0007669"/>
    <property type="project" value="UniProtKB-KW"/>
</dbReference>
<evidence type="ECO:0000256" key="3">
    <source>
        <dbReference type="ARBA" id="ARBA00023163"/>
    </source>
</evidence>
<evidence type="ECO:0000259" key="4">
    <source>
        <dbReference type="PROSITE" id="PS50043"/>
    </source>
</evidence>
<keyword evidence="1" id="KW-0805">Transcription regulation</keyword>
<dbReference type="PANTHER" id="PTHR44688:SF16">
    <property type="entry name" value="DNA-BINDING TRANSCRIPTIONAL ACTIVATOR DEVR_DOSR"/>
    <property type="match status" value="1"/>
</dbReference>
<name>A0A062UHS1_9PROT</name>
<dbReference type="SUPFAM" id="SSF46894">
    <property type="entry name" value="C-terminal effector domain of the bipartite response regulators"/>
    <property type="match status" value="1"/>
</dbReference>
<organism evidence="5 6">
    <name type="scientific">Hyphomonas beringensis</name>
    <dbReference type="NCBI Taxonomy" id="1280946"/>
    <lineage>
        <taxon>Bacteria</taxon>
        <taxon>Pseudomonadati</taxon>
        <taxon>Pseudomonadota</taxon>
        <taxon>Alphaproteobacteria</taxon>
        <taxon>Hyphomonadales</taxon>
        <taxon>Hyphomonadaceae</taxon>
        <taxon>Hyphomonas</taxon>
    </lineage>
</organism>
<dbReference type="AlphaFoldDB" id="A0A062UHS1"/>
<evidence type="ECO:0000313" key="5">
    <source>
        <dbReference type="EMBL" id="KCZ57243.1"/>
    </source>
</evidence>
<proteinExistence type="predicted"/>
<protein>
    <recommendedName>
        <fullName evidence="4">HTH luxR-type domain-containing protein</fullName>
    </recommendedName>
</protein>
<dbReference type="Proteomes" id="UP000027037">
    <property type="component" value="Unassembled WGS sequence"/>
</dbReference>
<dbReference type="CDD" id="cd06170">
    <property type="entry name" value="LuxR_C_like"/>
    <property type="match status" value="1"/>
</dbReference>
<gene>
    <name evidence="5" type="ORF">HY29_00535</name>
</gene>
<accession>A0A062UHS1</accession>
<dbReference type="EMBL" id="AWFF01000001">
    <property type="protein sequence ID" value="KCZ57243.1"/>
    <property type="molecule type" value="Genomic_DNA"/>
</dbReference>
<keyword evidence="3" id="KW-0804">Transcription</keyword>
<keyword evidence="6" id="KW-1185">Reference proteome</keyword>
<dbReference type="Gene3D" id="3.30.450.80">
    <property type="entry name" value="Transcription factor LuxR-like, autoinducer-binding domain"/>
    <property type="match status" value="1"/>
</dbReference>
<dbReference type="InterPro" id="IPR036693">
    <property type="entry name" value="TF_LuxR_autoind-bd_dom_sf"/>
</dbReference>
<evidence type="ECO:0000256" key="1">
    <source>
        <dbReference type="ARBA" id="ARBA00023015"/>
    </source>
</evidence>
<dbReference type="Pfam" id="PF03472">
    <property type="entry name" value="Autoind_bind"/>
    <property type="match status" value="1"/>
</dbReference>
<dbReference type="InterPro" id="IPR036388">
    <property type="entry name" value="WH-like_DNA-bd_sf"/>
</dbReference>
<dbReference type="InterPro" id="IPR005143">
    <property type="entry name" value="TF_LuxR_autoind-bd_dom"/>
</dbReference>
<dbReference type="SMART" id="SM00421">
    <property type="entry name" value="HTH_LUXR"/>
    <property type="match status" value="1"/>
</dbReference>
<dbReference type="InterPro" id="IPR000792">
    <property type="entry name" value="Tscrpt_reg_LuxR_C"/>
</dbReference>
<dbReference type="PRINTS" id="PR00038">
    <property type="entry name" value="HTHLUXR"/>
</dbReference>
<dbReference type="PANTHER" id="PTHR44688">
    <property type="entry name" value="DNA-BINDING TRANSCRIPTIONAL ACTIVATOR DEVR_DOSR"/>
    <property type="match status" value="1"/>
</dbReference>
<keyword evidence="2" id="KW-0238">DNA-binding</keyword>
<dbReference type="InterPro" id="IPR016032">
    <property type="entry name" value="Sig_transdc_resp-reg_C-effctor"/>
</dbReference>
<evidence type="ECO:0000256" key="2">
    <source>
        <dbReference type="ARBA" id="ARBA00023125"/>
    </source>
</evidence>
<sequence>MPLEAGMIRHTFPVEWSERYLSEKYADIDPLLSQARSEAYPFHWFKVEDKMKLSQQQRVFLKELKQAGLRDGLAIPIFGPIGTMAFFGLGSMTGPLDLEAQDIAELQLACQYTHNTFITLSADFPIREPVPPLSPRETEILTLVAAGLSNIAIAEKLGITENTVDTILRRAFKKLGANNRITAVLKGIGSGLILPE</sequence>
<dbReference type="Gene3D" id="1.10.10.10">
    <property type="entry name" value="Winged helix-like DNA-binding domain superfamily/Winged helix DNA-binding domain"/>
    <property type="match status" value="1"/>
</dbReference>
<dbReference type="eggNOG" id="COG2197">
    <property type="taxonomic scope" value="Bacteria"/>
</dbReference>
<reference evidence="5 6" key="1">
    <citation type="journal article" date="2014" name="Antonie Van Leeuwenhoek">
        <title>Hyphomonas beringensis sp. nov. and Hyphomonas chukchiensis sp. nov., isolated from surface seawater of the Bering Sea and Chukchi Sea.</title>
        <authorList>
            <person name="Li C."/>
            <person name="Lai Q."/>
            <person name="Li G."/>
            <person name="Dong C."/>
            <person name="Wang J."/>
            <person name="Liao Y."/>
            <person name="Shao Z."/>
        </authorList>
    </citation>
    <scope>NUCLEOTIDE SEQUENCE [LARGE SCALE GENOMIC DNA]</scope>
    <source>
        <strain evidence="5 6">25B14_1</strain>
    </source>
</reference>
<dbReference type="PROSITE" id="PS00622">
    <property type="entry name" value="HTH_LUXR_1"/>
    <property type="match status" value="1"/>
</dbReference>
<dbReference type="GO" id="GO:0006355">
    <property type="term" value="P:regulation of DNA-templated transcription"/>
    <property type="evidence" value="ECO:0007669"/>
    <property type="project" value="InterPro"/>
</dbReference>
<dbReference type="PATRIC" id="fig|1280946.3.peg.104"/>
<feature type="domain" description="HTH luxR-type" evidence="4">
    <location>
        <begin position="126"/>
        <end position="191"/>
    </location>
</feature>
<dbReference type="Pfam" id="PF00196">
    <property type="entry name" value="GerE"/>
    <property type="match status" value="1"/>
</dbReference>
<comment type="caution">
    <text evidence="5">The sequence shown here is derived from an EMBL/GenBank/DDBJ whole genome shotgun (WGS) entry which is preliminary data.</text>
</comment>